<dbReference type="GO" id="GO:0016857">
    <property type="term" value="F:racemase and epimerase activity, acting on carbohydrates and derivatives"/>
    <property type="evidence" value="ECO:0007669"/>
    <property type="project" value="InterPro"/>
</dbReference>
<reference evidence="2" key="1">
    <citation type="submission" date="2021-01" db="EMBL/GenBank/DDBJ databases">
        <authorList>
            <person name="Corre E."/>
            <person name="Pelletier E."/>
            <person name="Niang G."/>
            <person name="Scheremetjew M."/>
            <person name="Finn R."/>
            <person name="Kale V."/>
            <person name="Holt S."/>
            <person name="Cochrane G."/>
            <person name="Meng A."/>
            <person name="Brown T."/>
            <person name="Cohen L."/>
        </authorList>
    </citation>
    <scope>NUCLEOTIDE SEQUENCE</scope>
    <source>
        <strain evidence="1">CCMP441</strain>
        <strain evidence="2">CCMP644</strain>
    </source>
</reference>
<dbReference type="InterPro" id="IPR011008">
    <property type="entry name" value="Dimeric_a/b-barrel"/>
</dbReference>
<dbReference type="PANTHER" id="PTHR34389:SF2">
    <property type="entry name" value="L-RHAMNOSE MUTAROTASE"/>
    <property type="match status" value="1"/>
</dbReference>
<dbReference type="Gene3D" id="3.30.70.100">
    <property type="match status" value="1"/>
</dbReference>
<dbReference type="EMBL" id="HBFX01058180">
    <property type="protein sequence ID" value="CAD8983970.1"/>
    <property type="molecule type" value="Transcribed_RNA"/>
</dbReference>
<dbReference type="AlphaFoldDB" id="A0A6U2HFW0"/>
<dbReference type="SUPFAM" id="SSF54909">
    <property type="entry name" value="Dimeric alpha+beta barrel"/>
    <property type="match status" value="1"/>
</dbReference>
<protein>
    <recommendedName>
        <fullName evidence="3">L-rhamnose mutarotase</fullName>
    </recommendedName>
</protein>
<name>A0A6U2HFW0_HEMAN</name>
<dbReference type="EMBL" id="HBFK01038593">
    <property type="protein sequence ID" value="CAD8756882.1"/>
    <property type="molecule type" value="Transcribed_RNA"/>
</dbReference>
<evidence type="ECO:0000313" key="1">
    <source>
        <dbReference type="EMBL" id="CAD8756882.1"/>
    </source>
</evidence>
<gene>
    <name evidence="2" type="ORF">HAND00432_LOCUS34982</name>
    <name evidence="1" type="ORF">HAND1043_LOCUS23392</name>
</gene>
<dbReference type="Pfam" id="PF05336">
    <property type="entry name" value="rhaM"/>
    <property type="match status" value="1"/>
</dbReference>
<proteinExistence type="predicted"/>
<dbReference type="PANTHER" id="PTHR34389">
    <property type="entry name" value="L-RHAMNOSE MUTAROTASE"/>
    <property type="match status" value="1"/>
</dbReference>
<sequence>MLSNFSTGMVVGAALGSLATMILTSQPVPKRVMMRTRIKRHRLDEYKRYHQGVWPEVEEGLRRHGIKLLSIHAPADDSNLFNMYIEMDEGTDLARDLGEGSVYRQNPRAKQWEEFMARMFEDGSWEAMKEVYTLTSTASTNTLAPDYPD</sequence>
<evidence type="ECO:0008006" key="3">
    <source>
        <dbReference type="Google" id="ProtNLM"/>
    </source>
</evidence>
<accession>A0A6U2HFW0</accession>
<evidence type="ECO:0000313" key="2">
    <source>
        <dbReference type="EMBL" id="CAD8983970.1"/>
    </source>
</evidence>
<organism evidence="2">
    <name type="scientific">Hemiselmis andersenii</name>
    <name type="common">Cryptophyte alga</name>
    <dbReference type="NCBI Taxonomy" id="464988"/>
    <lineage>
        <taxon>Eukaryota</taxon>
        <taxon>Cryptophyceae</taxon>
        <taxon>Cryptomonadales</taxon>
        <taxon>Hemiselmidaceae</taxon>
        <taxon>Hemiselmis</taxon>
    </lineage>
</organism>
<dbReference type="InterPro" id="IPR008000">
    <property type="entry name" value="Rham/fucose_mutarotase"/>
</dbReference>